<dbReference type="Proteomes" id="UP000653644">
    <property type="component" value="Unassembled WGS sequence"/>
</dbReference>
<gene>
    <name evidence="1" type="ORF">GCM10010345_94260</name>
</gene>
<evidence type="ECO:0000313" key="2">
    <source>
        <dbReference type="Proteomes" id="UP000653644"/>
    </source>
</evidence>
<name>A0ABQ3DBZ3_9ACTN</name>
<organism evidence="1 2">
    <name type="scientific">Streptomyces canarius</name>
    <dbReference type="NCBI Taxonomy" id="285453"/>
    <lineage>
        <taxon>Bacteria</taxon>
        <taxon>Bacillati</taxon>
        <taxon>Actinomycetota</taxon>
        <taxon>Actinomycetes</taxon>
        <taxon>Kitasatosporales</taxon>
        <taxon>Streptomycetaceae</taxon>
        <taxon>Streptomyces</taxon>
    </lineage>
</organism>
<protein>
    <submittedName>
        <fullName evidence="1">Tat pathway signal protein</fullName>
    </submittedName>
</protein>
<keyword evidence="2" id="KW-1185">Reference proteome</keyword>
<accession>A0ABQ3DBZ3</accession>
<proteinExistence type="predicted"/>
<reference evidence="2" key="1">
    <citation type="journal article" date="2019" name="Int. J. Syst. Evol. Microbiol.">
        <title>The Global Catalogue of Microorganisms (GCM) 10K type strain sequencing project: providing services to taxonomists for standard genome sequencing and annotation.</title>
        <authorList>
            <consortium name="The Broad Institute Genomics Platform"/>
            <consortium name="The Broad Institute Genome Sequencing Center for Infectious Disease"/>
            <person name="Wu L."/>
            <person name="Ma J."/>
        </authorList>
    </citation>
    <scope>NUCLEOTIDE SEQUENCE [LARGE SCALE GENOMIC DNA]</scope>
    <source>
        <strain evidence="2">JCM 4733</strain>
    </source>
</reference>
<evidence type="ECO:0000313" key="1">
    <source>
        <dbReference type="EMBL" id="GHA77894.1"/>
    </source>
</evidence>
<sequence length="442" mass="47380">MGRTPNTALAGLMREADWGNGQLARAVNRTAAEGGVELHYDASTVTHWLKGSVPKEEARAAVLEALSRRVGRVVTFAEAGFPGEDAHTSAALVDLVRSDMDPSRRGVLAAGLYSAALMVPSFSDLGERLDHADDDVKAGRTVRVGAGEVVTVQRMTDHIATVLDDLGGGHARPMAAAFLANTVLPWLDADASGRVKGDLLAAASDFVYLTGWMAMYERAHGLGQRYFVQALDLAKEGGDQITYCRTLRGMALQAASLKHASKALGLADSAAEAAPAAGPRLVAFLRGQQAHGAALVGDRQQAFDRLRETEDALSKADGRNDAVGGYDQAAYLFHVSSVLYALGDLPGSIKAMRQSNRARPAHERQGRVHSNGLLASRQWELGHVDAACATWELFLDDYTALSTSRGDEHFDTLKRHVATRKSRTVRQLGEHVREVARQKAAA</sequence>
<comment type="caution">
    <text evidence="1">The sequence shown here is derived from an EMBL/GenBank/DDBJ whole genome shotgun (WGS) entry which is preliminary data.</text>
</comment>
<dbReference type="EMBL" id="BMVN01000130">
    <property type="protein sequence ID" value="GHA77894.1"/>
    <property type="molecule type" value="Genomic_DNA"/>
</dbReference>